<gene>
    <name evidence="1" type="ORF">DI544_02725</name>
</gene>
<evidence type="ECO:0000313" key="2">
    <source>
        <dbReference type="Proteomes" id="UP000249229"/>
    </source>
</evidence>
<reference evidence="1 2" key="1">
    <citation type="submission" date="2017-08" db="EMBL/GenBank/DDBJ databases">
        <title>Infants hospitalized years apart are colonized by the same room-sourced microbial strains.</title>
        <authorList>
            <person name="Brooks B."/>
            <person name="Olm M.R."/>
            <person name="Firek B.A."/>
            <person name="Baker R."/>
            <person name="Thomas B.C."/>
            <person name="Morowitz M.J."/>
            <person name="Banfield J.F."/>
        </authorList>
    </citation>
    <scope>NUCLEOTIDE SEQUENCE [LARGE SCALE GENOMIC DNA]</scope>
    <source>
        <strain evidence="1">S2_005_001_R1_22</strain>
    </source>
</reference>
<dbReference type="EMBL" id="QFQI01000001">
    <property type="protein sequence ID" value="PZQ63101.1"/>
    <property type="molecule type" value="Genomic_DNA"/>
</dbReference>
<accession>A0A2W5PBB2</accession>
<dbReference type="Proteomes" id="UP000249229">
    <property type="component" value="Unassembled WGS sequence"/>
</dbReference>
<evidence type="ECO:0000313" key="1">
    <source>
        <dbReference type="EMBL" id="PZQ63101.1"/>
    </source>
</evidence>
<protein>
    <submittedName>
        <fullName evidence="1">Uncharacterized protein</fullName>
    </submittedName>
</protein>
<proteinExistence type="predicted"/>
<name>A0A2W5PBB2_9SPHN</name>
<comment type="caution">
    <text evidence="1">The sequence shown here is derived from an EMBL/GenBank/DDBJ whole genome shotgun (WGS) entry which is preliminary data.</text>
</comment>
<sequence length="59" mass="6228">MTTEDQVRHNPRPAFIATLTRLAGRVGLMLLNGLAVRAGAVGGLPDLRARAVPPVARGR</sequence>
<organism evidence="1 2">
    <name type="scientific">Sphingomonas taxi</name>
    <dbReference type="NCBI Taxonomy" id="1549858"/>
    <lineage>
        <taxon>Bacteria</taxon>
        <taxon>Pseudomonadati</taxon>
        <taxon>Pseudomonadota</taxon>
        <taxon>Alphaproteobacteria</taxon>
        <taxon>Sphingomonadales</taxon>
        <taxon>Sphingomonadaceae</taxon>
        <taxon>Sphingomonas</taxon>
    </lineage>
</organism>
<dbReference type="AlphaFoldDB" id="A0A2W5PBB2"/>